<accession>A0A9E5JQN2</accession>
<dbReference type="EMBL" id="JAAONZ010000003">
    <property type="protein sequence ID" value="NHO64917.1"/>
    <property type="molecule type" value="Genomic_DNA"/>
</dbReference>
<keyword evidence="3" id="KW-1185">Reference proteome</keyword>
<dbReference type="RefSeq" id="WP_167182694.1">
    <property type="nucleotide sequence ID" value="NZ_JAAONZ010000003.1"/>
</dbReference>
<feature type="region of interest" description="Disordered" evidence="1">
    <location>
        <begin position="110"/>
        <end position="130"/>
    </location>
</feature>
<evidence type="ECO:0000313" key="2">
    <source>
        <dbReference type="EMBL" id="NHO64917.1"/>
    </source>
</evidence>
<sequence>MNDADNTPEHQAVSLVVRHLKLEDVDHSNLPQILSDIETTYGVDSASFEEASSTLHIAYDAIQCSLEGLEGIIQTHGGDIAHDWETVFKEGYYRFVDSNIRDHAVSEVWGGHSDASETTAPETSPTKPKR</sequence>
<evidence type="ECO:0000313" key="3">
    <source>
        <dbReference type="Proteomes" id="UP000787472"/>
    </source>
</evidence>
<reference evidence="2" key="1">
    <citation type="submission" date="2020-03" db="EMBL/GenBank/DDBJ databases">
        <authorList>
            <person name="Guo F."/>
        </authorList>
    </citation>
    <scope>NUCLEOTIDE SEQUENCE</scope>
    <source>
        <strain evidence="2">JCM 30134</strain>
    </source>
</reference>
<feature type="compositionally biased region" description="Polar residues" evidence="1">
    <location>
        <begin position="116"/>
        <end position="130"/>
    </location>
</feature>
<name>A0A9E5JQN2_9GAMM</name>
<comment type="caution">
    <text evidence="2">The sequence shown here is derived from an EMBL/GenBank/DDBJ whole genome shotgun (WGS) entry which is preliminary data.</text>
</comment>
<organism evidence="2 3">
    <name type="scientific">Pseudomaricurvus hydrocarbonicus</name>
    <dbReference type="NCBI Taxonomy" id="1470433"/>
    <lineage>
        <taxon>Bacteria</taxon>
        <taxon>Pseudomonadati</taxon>
        <taxon>Pseudomonadota</taxon>
        <taxon>Gammaproteobacteria</taxon>
        <taxon>Cellvibrionales</taxon>
        <taxon>Cellvibrionaceae</taxon>
        <taxon>Pseudomaricurvus</taxon>
    </lineage>
</organism>
<evidence type="ECO:0000256" key="1">
    <source>
        <dbReference type="SAM" id="MobiDB-lite"/>
    </source>
</evidence>
<proteinExistence type="predicted"/>
<protein>
    <submittedName>
        <fullName evidence="2">Cation transporter</fullName>
    </submittedName>
</protein>
<gene>
    <name evidence="2" type="ORF">G8770_05105</name>
</gene>
<dbReference type="AlphaFoldDB" id="A0A9E5JQN2"/>
<dbReference type="Proteomes" id="UP000787472">
    <property type="component" value="Unassembled WGS sequence"/>
</dbReference>